<dbReference type="PANTHER" id="PTHR21098">
    <property type="entry name" value="RIBOFLAVIN SYNTHASE ALPHA CHAIN"/>
    <property type="match status" value="1"/>
</dbReference>
<feature type="region of interest" description="Disordered" evidence="4">
    <location>
        <begin position="1"/>
        <end position="26"/>
    </location>
</feature>
<dbReference type="PANTHER" id="PTHR21098:SF0">
    <property type="entry name" value="RIBOFLAVIN SYNTHASE"/>
    <property type="match status" value="1"/>
</dbReference>
<protein>
    <recommendedName>
        <fullName evidence="5">Lumazine-binding domain-containing protein</fullName>
    </recommendedName>
</protein>
<feature type="repeat" description="Lumazine-binding" evidence="3">
    <location>
        <begin position="130"/>
        <end position="226"/>
    </location>
</feature>
<feature type="domain" description="Lumazine-binding" evidence="5">
    <location>
        <begin position="130"/>
        <end position="226"/>
    </location>
</feature>
<dbReference type="NCBIfam" id="NF009566">
    <property type="entry name" value="PRK13020.1"/>
    <property type="match status" value="1"/>
</dbReference>
<dbReference type="InterPro" id="IPR017938">
    <property type="entry name" value="Riboflavin_synthase-like_b-brl"/>
</dbReference>
<keyword evidence="2" id="KW-0677">Repeat</keyword>
<dbReference type="Proteomes" id="UP001438707">
    <property type="component" value="Unassembled WGS sequence"/>
</dbReference>
<accession>A0AAW1QUI1</accession>
<dbReference type="Gene3D" id="2.40.30.20">
    <property type="match status" value="2"/>
</dbReference>
<organism evidence="6 7">
    <name type="scientific">Apatococcus lobatus</name>
    <dbReference type="NCBI Taxonomy" id="904363"/>
    <lineage>
        <taxon>Eukaryota</taxon>
        <taxon>Viridiplantae</taxon>
        <taxon>Chlorophyta</taxon>
        <taxon>core chlorophytes</taxon>
        <taxon>Trebouxiophyceae</taxon>
        <taxon>Chlorellales</taxon>
        <taxon>Chlorellaceae</taxon>
        <taxon>Apatococcus</taxon>
    </lineage>
</organism>
<dbReference type="GO" id="GO:0004746">
    <property type="term" value="F:riboflavin synthase activity"/>
    <property type="evidence" value="ECO:0007669"/>
    <property type="project" value="TreeGrafter"/>
</dbReference>
<dbReference type="InterPro" id="IPR026017">
    <property type="entry name" value="Lumazine-bd_dom"/>
</dbReference>
<dbReference type="FunFam" id="2.40.30.20:FF:000003">
    <property type="entry name" value="Riboflavin synthase, alpha subunit"/>
    <property type="match status" value="1"/>
</dbReference>
<evidence type="ECO:0000313" key="6">
    <source>
        <dbReference type="EMBL" id="KAK9824904.1"/>
    </source>
</evidence>
<keyword evidence="1" id="KW-0808">Transferase</keyword>
<reference evidence="6 7" key="1">
    <citation type="journal article" date="2024" name="Nat. Commun.">
        <title>Phylogenomics reveals the evolutionary origins of lichenization in chlorophyte algae.</title>
        <authorList>
            <person name="Puginier C."/>
            <person name="Libourel C."/>
            <person name="Otte J."/>
            <person name="Skaloud P."/>
            <person name="Haon M."/>
            <person name="Grisel S."/>
            <person name="Petersen M."/>
            <person name="Berrin J.G."/>
            <person name="Delaux P.M."/>
            <person name="Dal Grande F."/>
            <person name="Keller J."/>
        </authorList>
    </citation>
    <scope>NUCLEOTIDE SEQUENCE [LARGE SCALE GENOMIC DNA]</scope>
    <source>
        <strain evidence="6 7">SAG 2145</strain>
    </source>
</reference>
<dbReference type="InterPro" id="IPR023366">
    <property type="entry name" value="ATP_synth_asu-like_sf"/>
</dbReference>
<gene>
    <name evidence="6" type="ORF">WJX74_004875</name>
</gene>
<evidence type="ECO:0000256" key="4">
    <source>
        <dbReference type="SAM" id="MobiDB-lite"/>
    </source>
</evidence>
<sequence length="243" mass="26904">MLHQQLHAKPQRPELRSAYSPRRRSRQSSITAIFTGIVQGQAQVKAVNRRPEFSQLTVSFPDGSLKDIQHGASVAINGTCLTVTGSTDTQARFDVIAETLRLTNLGSLQEGSPVNFERSARVGDEIGGHNVSGHIYTTGQITEITRTEDNRRIAIKVPSKWMKYILPKSYIAVDGISLTVGETGEDWFCIYLIPETLSITTMGGRKEGDVLNLEIEAQTQAIVDTVERTLERMMAERGDFVRA</sequence>
<feature type="domain" description="Lumazine-binding" evidence="5">
    <location>
        <begin position="33"/>
        <end position="129"/>
    </location>
</feature>
<dbReference type="PROSITE" id="PS51177">
    <property type="entry name" value="LUMAZINE_BIND"/>
    <property type="match status" value="2"/>
</dbReference>
<evidence type="ECO:0000256" key="2">
    <source>
        <dbReference type="ARBA" id="ARBA00022737"/>
    </source>
</evidence>
<dbReference type="CDD" id="cd00402">
    <property type="entry name" value="Riboflavin_synthase_like"/>
    <property type="match status" value="1"/>
</dbReference>
<evidence type="ECO:0000256" key="1">
    <source>
        <dbReference type="ARBA" id="ARBA00022679"/>
    </source>
</evidence>
<comment type="caution">
    <text evidence="6">The sequence shown here is derived from an EMBL/GenBank/DDBJ whole genome shotgun (WGS) entry which is preliminary data.</text>
</comment>
<feature type="repeat" description="Lumazine-binding" evidence="3">
    <location>
        <begin position="33"/>
        <end position="129"/>
    </location>
</feature>
<evidence type="ECO:0000313" key="7">
    <source>
        <dbReference type="Proteomes" id="UP001438707"/>
    </source>
</evidence>
<dbReference type="NCBIfam" id="NF006767">
    <property type="entry name" value="PRK09289.1"/>
    <property type="match status" value="1"/>
</dbReference>
<dbReference type="GO" id="GO:0009231">
    <property type="term" value="P:riboflavin biosynthetic process"/>
    <property type="evidence" value="ECO:0007669"/>
    <property type="project" value="TreeGrafter"/>
</dbReference>
<dbReference type="EMBL" id="JALJOS010000027">
    <property type="protein sequence ID" value="KAK9824904.1"/>
    <property type="molecule type" value="Genomic_DNA"/>
</dbReference>
<dbReference type="InterPro" id="IPR001783">
    <property type="entry name" value="Lumazine-bd"/>
</dbReference>
<proteinExistence type="predicted"/>
<evidence type="ECO:0000256" key="3">
    <source>
        <dbReference type="PROSITE-ProRule" id="PRU00524"/>
    </source>
</evidence>
<dbReference type="NCBIfam" id="TIGR00187">
    <property type="entry name" value="ribE"/>
    <property type="match status" value="1"/>
</dbReference>
<dbReference type="SUPFAM" id="SSF63380">
    <property type="entry name" value="Riboflavin synthase domain-like"/>
    <property type="match status" value="2"/>
</dbReference>
<dbReference type="AlphaFoldDB" id="A0AAW1QUI1"/>
<name>A0AAW1QUI1_9CHLO</name>
<dbReference type="PIRSF" id="PIRSF000498">
    <property type="entry name" value="Riboflavin_syn_A"/>
    <property type="match status" value="1"/>
</dbReference>
<evidence type="ECO:0000259" key="5">
    <source>
        <dbReference type="PROSITE" id="PS51177"/>
    </source>
</evidence>
<dbReference type="Pfam" id="PF00677">
    <property type="entry name" value="Lum_binding"/>
    <property type="match status" value="2"/>
</dbReference>
<keyword evidence="7" id="KW-1185">Reference proteome</keyword>